<proteinExistence type="inferred from homology"/>
<dbReference type="RefSeq" id="WP_377563319.1">
    <property type="nucleotide sequence ID" value="NZ_JBHTJZ010000008.1"/>
</dbReference>
<dbReference type="EC" id="1.1.1.-" evidence="2"/>
<accession>A0ABW3HPP7</accession>
<evidence type="ECO:0000256" key="1">
    <source>
        <dbReference type="ARBA" id="ARBA00006484"/>
    </source>
</evidence>
<evidence type="ECO:0000313" key="3">
    <source>
        <dbReference type="Proteomes" id="UP001596989"/>
    </source>
</evidence>
<comment type="caution">
    <text evidence="2">The sequence shown here is derived from an EMBL/GenBank/DDBJ whole genome shotgun (WGS) entry which is preliminary data.</text>
</comment>
<dbReference type="Pfam" id="PF13561">
    <property type="entry name" value="adh_short_C2"/>
    <property type="match status" value="1"/>
</dbReference>
<evidence type="ECO:0000313" key="2">
    <source>
        <dbReference type="EMBL" id="MFD0959255.1"/>
    </source>
</evidence>
<dbReference type="PANTHER" id="PTHR42760:SF40">
    <property type="entry name" value="3-OXOACYL-[ACYL-CARRIER-PROTEIN] REDUCTASE, CHLOROPLASTIC"/>
    <property type="match status" value="1"/>
</dbReference>
<sequence>MHVLDRFRLDGKIAVVTGGSGLYGAHISTALAEAGAHVVIASRHRDSCEQLAGQLRSAGLHASSSSLDLSREDSIAELAEWTEERFGGVDILVNNAVSREGLADLEDTTAEGWLKAQQVNGLGIMLLTKAIVPLMRSRKGGSVINIGSIQGVQGPHFPVYEGTGMTSGIEYTYAKWGLVGMTKWLANYYGRDHIRANCISPGGYNPVGSDNEITAGSFLDRYAERTPLGRMADDEDIKGAVVYLASEASSYVTGHNLIVDGGWSSW</sequence>
<name>A0ABW3HPP7_9BACL</name>
<reference evidence="3" key="1">
    <citation type="journal article" date="2019" name="Int. J. Syst. Evol. Microbiol.">
        <title>The Global Catalogue of Microorganisms (GCM) 10K type strain sequencing project: providing services to taxonomists for standard genome sequencing and annotation.</title>
        <authorList>
            <consortium name="The Broad Institute Genomics Platform"/>
            <consortium name="The Broad Institute Genome Sequencing Center for Infectious Disease"/>
            <person name="Wu L."/>
            <person name="Ma J."/>
        </authorList>
    </citation>
    <scope>NUCLEOTIDE SEQUENCE [LARGE SCALE GENOMIC DNA]</scope>
    <source>
        <strain evidence="3">CCUG 59129</strain>
    </source>
</reference>
<keyword evidence="3" id="KW-1185">Reference proteome</keyword>
<dbReference type="InterPro" id="IPR036291">
    <property type="entry name" value="NAD(P)-bd_dom_sf"/>
</dbReference>
<gene>
    <name evidence="2" type="ORF">ACFQ2I_07620</name>
</gene>
<organism evidence="2 3">
    <name type="scientific">Paenibacillus chungangensis</name>
    <dbReference type="NCBI Taxonomy" id="696535"/>
    <lineage>
        <taxon>Bacteria</taxon>
        <taxon>Bacillati</taxon>
        <taxon>Bacillota</taxon>
        <taxon>Bacilli</taxon>
        <taxon>Bacillales</taxon>
        <taxon>Paenibacillaceae</taxon>
        <taxon>Paenibacillus</taxon>
    </lineage>
</organism>
<dbReference type="EMBL" id="JBHTJZ010000008">
    <property type="protein sequence ID" value="MFD0959255.1"/>
    <property type="molecule type" value="Genomic_DNA"/>
</dbReference>
<dbReference type="GO" id="GO:0016491">
    <property type="term" value="F:oxidoreductase activity"/>
    <property type="evidence" value="ECO:0007669"/>
    <property type="project" value="UniProtKB-KW"/>
</dbReference>
<dbReference type="PRINTS" id="PR00081">
    <property type="entry name" value="GDHRDH"/>
</dbReference>
<dbReference type="PRINTS" id="PR00080">
    <property type="entry name" value="SDRFAMILY"/>
</dbReference>
<dbReference type="PANTHER" id="PTHR42760">
    <property type="entry name" value="SHORT-CHAIN DEHYDROGENASES/REDUCTASES FAMILY MEMBER"/>
    <property type="match status" value="1"/>
</dbReference>
<dbReference type="Gene3D" id="3.40.50.720">
    <property type="entry name" value="NAD(P)-binding Rossmann-like Domain"/>
    <property type="match status" value="1"/>
</dbReference>
<keyword evidence="2" id="KW-0560">Oxidoreductase</keyword>
<dbReference type="SUPFAM" id="SSF51735">
    <property type="entry name" value="NAD(P)-binding Rossmann-fold domains"/>
    <property type="match status" value="1"/>
</dbReference>
<dbReference type="Proteomes" id="UP001596989">
    <property type="component" value="Unassembled WGS sequence"/>
</dbReference>
<protein>
    <submittedName>
        <fullName evidence="2">SDR family NAD(P)-dependent oxidoreductase</fullName>
        <ecNumber evidence="2">1.1.1.-</ecNumber>
    </submittedName>
</protein>
<dbReference type="InterPro" id="IPR002347">
    <property type="entry name" value="SDR_fam"/>
</dbReference>
<comment type="similarity">
    <text evidence="1">Belongs to the short-chain dehydrogenases/reductases (SDR) family.</text>
</comment>